<proteinExistence type="predicted"/>
<dbReference type="AlphaFoldDB" id="A0A4Y2NMW8"/>
<protein>
    <submittedName>
        <fullName evidence="1">Uncharacterized protein</fullName>
    </submittedName>
</protein>
<sequence length="29" mass="3514">MPNLHMWHPYKLETFQNLTEDDPDHGAEF</sequence>
<keyword evidence="2" id="KW-1185">Reference proteome</keyword>
<evidence type="ECO:0000313" key="1">
    <source>
        <dbReference type="EMBL" id="GBN39920.1"/>
    </source>
</evidence>
<evidence type="ECO:0000313" key="2">
    <source>
        <dbReference type="Proteomes" id="UP000499080"/>
    </source>
</evidence>
<feature type="non-terminal residue" evidence="1">
    <location>
        <position position="29"/>
    </location>
</feature>
<dbReference type="Proteomes" id="UP000499080">
    <property type="component" value="Unassembled WGS sequence"/>
</dbReference>
<accession>A0A4Y2NMW8</accession>
<gene>
    <name evidence="1" type="primary">R1A1-elementORF2_637</name>
    <name evidence="1" type="ORF">AVEN_112576_1</name>
</gene>
<name>A0A4Y2NMW8_ARAVE</name>
<dbReference type="EMBL" id="BGPR01009421">
    <property type="protein sequence ID" value="GBN39920.1"/>
    <property type="molecule type" value="Genomic_DNA"/>
</dbReference>
<reference evidence="1 2" key="1">
    <citation type="journal article" date="2019" name="Sci. Rep.">
        <title>Orb-weaving spider Araneus ventricosus genome elucidates the spidroin gene catalogue.</title>
        <authorList>
            <person name="Kono N."/>
            <person name="Nakamura H."/>
            <person name="Ohtoshi R."/>
            <person name="Moran D.A.P."/>
            <person name="Shinohara A."/>
            <person name="Yoshida Y."/>
            <person name="Fujiwara M."/>
            <person name="Mori M."/>
            <person name="Tomita M."/>
            <person name="Arakawa K."/>
        </authorList>
    </citation>
    <scope>NUCLEOTIDE SEQUENCE [LARGE SCALE GENOMIC DNA]</scope>
</reference>
<comment type="caution">
    <text evidence="1">The sequence shown here is derived from an EMBL/GenBank/DDBJ whole genome shotgun (WGS) entry which is preliminary data.</text>
</comment>
<organism evidence="1 2">
    <name type="scientific">Araneus ventricosus</name>
    <name type="common">Orbweaver spider</name>
    <name type="synonym">Epeira ventricosa</name>
    <dbReference type="NCBI Taxonomy" id="182803"/>
    <lineage>
        <taxon>Eukaryota</taxon>
        <taxon>Metazoa</taxon>
        <taxon>Ecdysozoa</taxon>
        <taxon>Arthropoda</taxon>
        <taxon>Chelicerata</taxon>
        <taxon>Arachnida</taxon>
        <taxon>Araneae</taxon>
        <taxon>Araneomorphae</taxon>
        <taxon>Entelegynae</taxon>
        <taxon>Araneoidea</taxon>
        <taxon>Araneidae</taxon>
        <taxon>Araneus</taxon>
    </lineage>
</organism>